<gene>
    <name evidence="10" type="ORF">I6U48_02330</name>
</gene>
<comment type="caution">
    <text evidence="10">The sequence shown here is derived from an EMBL/GenBank/DDBJ whole genome shotgun (WGS) entry which is preliminary data.</text>
</comment>
<feature type="domain" description="4Fe-4S ferredoxin-type" evidence="9">
    <location>
        <begin position="12"/>
        <end position="40"/>
    </location>
</feature>
<keyword evidence="5" id="KW-0479">Metal-binding</keyword>
<evidence type="ECO:0000313" key="10">
    <source>
        <dbReference type="EMBL" id="MBV7271751.1"/>
    </source>
</evidence>
<dbReference type="PANTHER" id="PTHR43673">
    <property type="entry name" value="NAD(P)H NITROREDUCTASE YDGI-RELATED"/>
    <property type="match status" value="1"/>
</dbReference>
<keyword evidence="7" id="KW-0408">Iron</keyword>
<evidence type="ECO:0000256" key="5">
    <source>
        <dbReference type="ARBA" id="ARBA00022723"/>
    </source>
</evidence>
<dbReference type="Pfam" id="PF00881">
    <property type="entry name" value="Nitroreductase"/>
    <property type="match status" value="1"/>
</dbReference>
<evidence type="ECO:0000256" key="3">
    <source>
        <dbReference type="ARBA" id="ARBA00022630"/>
    </source>
</evidence>
<evidence type="ECO:0000256" key="2">
    <source>
        <dbReference type="ARBA" id="ARBA00007118"/>
    </source>
</evidence>
<evidence type="ECO:0000256" key="4">
    <source>
        <dbReference type="ARBA" id="ARBA00022643"/>
    </source>
</evidence>
<sequence length="306" mass="34408">MPLKTGRFYECAEVEIDNDKCTCCGLCVKVCKGAPLFIEEKIVKIDQNRVFGCIACGQCMAVCPNKAIKVSGRDMSPEDVIKLPEIENRADYDNLKSLMLSRRSVRDYTKQRVDRETIEKILEASSTAPNGLGSSDVEVLVLDGNEKVEEFTLDLINVLKKHMWLFSPMMLKIYRPFIGKENYDSLKTFAVTAVNTFIDGYDEGKNWLTYSAPLAMLFHSSPYADPADSYISATYAILTAQSLGLGSCMLGTPNLVLNFFGKKIKEKYGIPLKNKNGIMVIFGYPAIKYSFALKRRFSNIKFFSLF</sequence>
<dbReference type="PANTHER" id="PTHR43673:SF2">
    <property type="entry name" value="NITROREDUCTASE"/>
    <property type="match status" value="1"/>
</dbReference>
<dbReference type="AlphaFoldDB" id="A0A949TR54"/>
<keyword evidence="11" id="KW-1185">Reference proteome</keyword>
<comment type="cofactor">
    <cofactor evidence="1">
        <name>FMN</name>
        <dbReference type="ChEBI" id="CHEBI:58210"/>
    </cofactor>
</comment>
<dbReference type="InterPro" id="IPR029479">
    <property type="entry name" value="Nitroreductase"/>
</dbReference>
<reference evidence="10" key="1">
    <citation type="submission" date="2020-12" db="EMBL/GenBank/DDBJ databases">
        <title>Clostridium thailandense sp. nov., a novel acetogenic bacterium isolated from peat land soil in Thailand.</title>
        <authorList>
            <person name="Chaikitkaew S."/>
            <person name="Birkeland N.K."/>
        </authorList>
    </citation>
    <scope>NUCLEOTIDE SEQUENCE</scope>
    <source>
        <strain evidence="10">PL3</strain>
    </source>
</reference>
<evidence type="ECO:0000256" key="7">
    <source>
        <dbReference type="ARBA" id="ARBA00023004"/>
    </source>
</evidence>
<dbReference type="GO" id="GO:0016491">
    <property type="term" value="F:oxidoreductase activity"/>
    <property type="evidence" value="ECO:0007669"/>
    <property type="project" value="UniProtKB-KW"/>
</dbReference>
<proteinExistence type="inferred from homology"/>
<name>A0A949TR54_9CLOT</name>
<evidence type="ECO:0000256" key="8">
    <source>
        <dbReference type="ARBA" id="ARBA00023014"/>
    </source>
</evidence>
<dbReference type="RefSeq" id="WP_218318790.1">
    <property type="nucleotide sequence ID" value="NZ_JAEEGC010000008.1"/>
</dbReference>
<protein>
    <submittedName>
        <fullName evidence="10">Nitroreductase family protein</fullName>
    </submittedName>
</protein>
<dbReference type="InterPro" id="IPR017900">
    <property type="entry name" value="4Fe4S_Fe_S_CS"/>
</dbReference>
<evidence type="ECO:0000256" key="6">
    <source>
        <dbReference type="ARBA" id="ARBA00023002"/>
    </source>
</evidence>
<feature type="domain" description="4Fe-4S ferredoxin-type" evidence="9">
    <location>
        <begin position="41"/>
        <end position="73"/>
    </location>
</feature>
<evidence type="ECO:0000256" key="1">
    <source>
        <dbReference type="ARBA" id="ARBA00001917"/>
    </source>
</evidence>
<dbReference type="Proteomes" id="UP000694308">
    <property type="component" value="Unassembled WGS sequence"/>
</dbReference>
<dbReference type="PROSITE" id="PS00198">
    <property type="entry name" value="4FE4S_FER_1"/>
    <property type="match status" value="1"/>
</dbReference>
<keyword evidence="8" id="KW-0411">Iron-sulfur</keyword>
<keyword evidence="3" id="KW-0285">Flavoprotein</keyword>
<evidence type="ECO:0000313" key="11">
    <source>
        <dbReference type="Proteomes" id="UP000694308"/>
    </source>
</evidence>
<dbReference type="Pfam" id="PF00037">
    <property type="entry name" value="Fer4"/>
    <property type="match status" value="1"/>
</dbReference>
<dbReference type="GO" id="GO:0046872">
    <property type="term" value="F:metal ion binding"/>
    <property type="evidence" value="ECO:0007669"/>
    <property type="project" value="UniProtKB-KW"/>
</dbReference>
<evidence type="ECO:0000259" key="9">
    <source>
        <dbReference type="PROSITE" id="PS51379"/>
    </source>
</evidence>
<dbReference type="GO" id="GO:0051536">
    <property type="term" value="F:iron-sulfur cluster binding"/>
    <property type="evidence" value="ECO:0007669"/>
    <property type="project" value="UniProtKB-KW"/>
</dbReference>
<dbReference type="PROSITE" id="PS51379">
    <property type="entry name" value="4FE4S_FER_2"/>
    <property type="match status" value="2"/>
</dbReference>
<keyword evidence="6" id="KW-0560">Oxidoreductase</keyword>
<accession>A0A949TR54</accession>
<organism evidence="10 11">
    <name type="scientific">Clostridium thailandense</name>
    <dbReference type="NCBI Taxonomy" id="2794346"/>
    <lineage>
        <taxon>Bacteria</taxon>
        <taxon>Bacillati</taxon>
        <taxon>Bacillota</taxon>
        <taxon>Clostridia</taxon>
        <taxon>Eubacteriales</taxon>
        <taxon>Clostridiaceae</taxon>
        <taxon>Clostridium</taxon>
    </lineage>
</organism>
<comment type="similarity">
    <text evidence="2">Belongs to the nitroreductase family.</text>
</comment>
<dbReference type="EMBL" id="JAEEGC010000008">
    <property type="protein sequence ID" value="MBV7271751.1"/>
    <property type="molecule type" value="Genomic_DNA"/>
</dbReference>
<dbReference type="InterPro" id="IPR017896">
    <property type="entry name" value="4Fe4S_Fe-S-bd"/>
</dbReference>
<keyword evidence="4" id="KW-0288">FMN</keyword>